<feature type="region of interest" description="Disordered" evidence="1">
    <location>
        <begin position="984"/>
        <end position="1039"/>
    </location>
</feature>
<evidence type="ECO:0000256" key="1">
    <source>
        <dbReference type="SAM" id="MobiDB-lite"/>
    </source>
</evidence>
<organism evidence="2 3">
    <name type="scientific">Actinacidiphila bryophytorum</name>
    <dbReference type="NCBI Taxonomy" id="1436133"/>
    <lineage>
        <taxon>Bacteria</taxon>
        <taxon>Bacillati</taxon>
        <taxon>Actinomycetota</taxon>
        <taxon>Actinomycetes</taxon>
        <taxon>Kitasatosporales</taxon>
        <taxon>Streptomycetaceae</taxon>
        <taxon>Actinacidiphila</taxon>
    </lineage>
</organism>
<gene>
    <name evidence="2" type="ORF">SBRY_120084</name>
</gene>
<protein>
    <submittedName>
        <fullName evidence="2">Ntox44 domain-containing protein</fullName>
    </submittedName>
</protein>
<accession>A0A9W4E222</accession>
<name>A0A9W4E222_9ACTN</name>
<comment type="caution">
    <text evidence="2">The sequence shown here is derived from an EMBL/GenBank/DDBJ whole genome shotgun (WGS) entry which is preliminary data.</text>
</comment>
<evidence type="ECO:0000313" key="2">
    <source>
        <dbReference type="EMBL" id="CAG7617917.1"/>
    </source>
</evidence>
<dbReference type="Proteomes" id="UP001153328">
    <property type="component" value="Unassembled WGS sequence"/>
</dbReference>
<dbReference type="InterPro" id="IPR050708">
    <property type="entry name" value="T6SS_VgrG/RHS"/>
</dbReference>
<feature type="compositionally biased region" description="Polar residues" evidence="1">
    <location>
        <begin position="987"/>
        <end position="1012"/>
    </location>
</feature>
<reference evidence="2" key="1">
    <citation type="submission" date="2021-06" db="EMBL/GenBank/DDBJ databases">
        <authorList>
            <person name="Arsene-Ploetze F."/>
        </authorList>
    </citation>
    <scope>NUCLEOTIDE SEQUENCE</scope>
    <source>
        <strain evidence="2">SBRY1</strain>
    </source>
</reference>
<proteinExistence type="predicted"/>
<dbReference type="PANTHER" id="PTHR32305">
    <property type="match status" value="1"/>
</dbReference>
<feature type="compositionally biased region" description="Polar residues" evidence="1">
    <location>
        <begin position="1"/>
        <end position="11"/>
    </location>
</feature>
<dbReference type="NCBIfam" id="TIGR01643">
    <property type="entry name" value="YD_repeat_2x"/>
    <property type="match status" value="1"/>
</dbReference>
<dbReference type="InterPro" id="IPR006530">
    <property type="entry name" value="YD"/>
</dbReference>
<dbReference type="EMBL" id="CAJVAX010000004">
    <property type="protein sequence ID" value="CAG7617917.1"/>
    <property type="molecule type" value="Genomic_DNA"/>
</dbReference>
<feature type="region of interest" description="Disordered" evidence="1">
    <location>
        <begin position="1272"/>
        <end position="1291"/>
    </location>
</feature>
<dbReference type="InterPro" id="IPR031325">
    <property type="entry name" value="RHS_repeat"/>
</dbReference>
<feature type="region of interest" description="Disordered" evidence="1">
    <location>
        <begin position="1"/>
        <end position="30"/>
    </location>
</feature>
<sequence>MRAAQKATSVSGGDLPVQEKQSAPAVHNWSPGTVRWPSAGQADVGLPGARGGTAAWPLSAAGALPVRLGRSAGASGAAQDTAGSAARARVSVADRATAERAGVDGIVVSIARTDGAPAAVPTQVQVDYSSFRDAYGADWSSRLHLAVLPACALTTPGAAECRTATALPTANDTASHTLTATVSLPAAQQAGATVLAATAGDSGSDGSFKATSLAPAGSWSVGGNSGGFAWSVPLTAPPVPGGLAPKVELTYNSSGVDGRTASTNNQSSWIGEGWDYSQGFIERTYASCENDKQGGNNTAKVGDLCWKSQNATLSLNGSASALVWDAGKKVWRIATDDGSRVEQIFSPTPNAAAGAGDDDDEYWRVTTKDGTQYWFGKNRLPGWSDGDAETNSVFTVPVFGNHTGEPGHASDFASSAANQAWRWNLDYVVDPHGNAMAMYYTKESGYYAENMKADKPVKYTRGGYLNHIDYGLRAGAVYSTANPAGRVTFGVAERCLTSCTTFDHDHAANWPDVPVDLDCTATTTSCLQSSPTFWSRKRLTDINTFALSGSTMTPVDTWTLGQSFPPTGDTSSPTLWLDSIQHTAKAGALADITMPKTTFGNDGVPMANRVNAAEGRPPLYKYRLTKITNETGGQTLVTYSPADCTPASLPTAQDTNNRRCYPVWWTPDGAVDPVKDWFHKYVVTQVVEDDTTAGSGSASKTTTYQYSGGPNWRRDTGEFTVDKQRTWSDFRGYSTVRTLVGATNRTQSETSYFTGMYGDTMADGSPRPQMFVNGVPDREDFAGRPAQTRTYDKENGKVVARTTYVPWQSDATATQSVTGITDPDKPTVPGPALPARTAHFSGTATETAGTLMDDGSWRDDVVSRTYDPVYGLLTAEADAGDPAVPNDSRCTHTSYVTPDTANWLISYAAESTTLSAASCDHFLYGDDVTGGTRTYYGGKAFGEAPDPGKADSVRVEQAVALDGGAHTLTWDTVSQSDYDSYGRAVSASGQDGQATTTAYSPSTGAQPTSVTVTDPAHHQTVTTQDGLRGLPLTTTDANGNTTTLQYDSLGRVTKGWSPGRAASADPNVTYIYALSNTVPTAVTTKRRYENGTWGTSTTWYDSLLRPRQTQADAIGITGRTITDTFYDTLGRGYRTNNAYYNSSAVSSVMFTVPDNQVPSATETEYDGRGRPTAVVTLSLNVEKWRTTTTYGDTWTATLPLAGDTPTLAIDDIHGRTVERREYKDRNPVIGAARSQYERTTYAYDSADRLTEVTDNSGRNTWTYTFDLRGRQTAAGDPDAGASSTTYGTDGRVATTTDARGITLARTYDVLGRQTSLRTGSATGPKLAEWTYDTAPHGLGLTATTTRYDTGVTPAAAYTTKVTGYDAAGRPTGSTLTVPSVAGEEKLAGTYTTATTSTPVNGLPLTTAYSTGNTNATTALPAETVTDHYVAQDQLALVDGTLNQAYLRGASYTEFGELAQAQLGNLGTLVVQTLTYETITRRLATSVVDRETSGPQTLSNVKYTYDTAGNLTRARDDQNDGTVVDDQCYAYDWARRLTDAWTTGDGCATKSANGTGAPNLGTTDPYWTNWTFTDSNDRAAETRHKAGPVTADATSTYTYPTTAGAAQPHAVRTVTTTSAGITTATGYQYDAAGHLTQQAPSAGPAQDLTWTPEGSLATSTTAGAGTTSFLYDTAGTRLVKREPAATTLYLPGGQELTLTKATGAVTGTRYYSVPGGTAVRTSTDGKVRLLVADPHGTNTLSISAANLAFNRRKTLPYGAARGTAPAVWPGQKGFVGGDTDPTTGFTHIGARDYDPTTGRFISVDPLLTLDQPQTIGGYAYSADNPTTYNDPTGTYTCRNGHEGCDEHGNTCSTDCSAEATQMGDCVHTECSPSTVNQNPEATIEEQRDARDCGGTCVPTGTTPLDPILGIIPDTRATHQYNDAFDAGVAWLWGLEGDEYYYGGDLLTKVLAEDDPIVRARNQLIKIAADAFVGPRKEQVTIDYADTGPDPGHPWYTPRGALNNIRGAASDLLGATTRGHLGHKNSAKSFLGSYKGYANIVPGGDAAPGVVKIHFHIENPADWYSFTHIVPRSWDSWLRGPGHLQNITFDWTEQLPLACVNIK</sequence>
<dbReference type="InterPro" id="IPR022385">
    <property type="entry name" value="Rhs_assc_core"/>
</dbReference>
<dbReference type="Gene3D" id="2.180.10.10">
    <property type="entry name" value="RHS repeat-associated core"/>
    <property type="match status" value="2"/>
</dbReference>
<feature type="compositionally biased region" description="Polar residues" evidence="1">
    <location>
        <begin position="1281"/>
        <end position="1291"/>
    </location>
</feature>
<keyword evidence="3" id="KW-1185">Reference proteome</keyword>
<dbReference type="Pfam" id="PF05593">
    <property type="entry name" value="RHS_repeat"/>
    <property type="match status" value="2"/>
</dbReference>
<dbReference type="NCBIfam" id="TIGR03696">
    <property type="entry name" value="Rhs_assc_core"/>
    <property type="match status" value="1"/>
</dbReference>
<evidence type="ECO:0000313" key="3">
    <source>
        <dbReference type="Proteomes" id="UP001153328"/>
    </source>
</evidence>
<dbReference type="PANTHER" id="PTHR32305:SF17">
    <property type="entry name" value="TRNA NUCLEASE WAPA"/>
    <property type="match status" value="1"/>
</dbReference>